<dbReference type="EMBL" id="JAIVGD010000028">
    <property type="protein sequence ID" value="KAH0739576.1"/>
    <property type="molecule type" value="Genomic_DNA"/>
</dbReference>
<evidence type="ECO:0000256" key="4">
    <source>
        <dbReference type="ARBA" id="ARBA00022722"/>
    </source>
</evidence>
<evidence type="ECO:0000256" key="5">
    <source>
        <dbReference type="ARBA" id="ARBA00022759"/>
    </source>
</evidence>
<evidence type="ECO:0000256" key="2">
    <source>
        <dbReference type="ARBA" id="ARBA00022679"/>
    </source>
</evidence>
<proteinExistence type="predicted"/>
<dbReference type="PROSITE" id="PS50878">
    <property type="entry name" value="RT_POL"/>
    <property type="match status" value="1"/>
</dbReference>
<evidence type="ECO:0000256" key="6">
    <source>
        <dbReference type="ARBA" id="ARBA00022801"/>
    </source>
</evidence>
<dbReference type="InterPro" id="IPR043128">
    <property type="entry name" value="Rev_trsase/Diguanyl_cyclase"/>
</dbReference>
<dbReference type="CDD" id="cd01647">
    <property type="entry name" value="RT_LTR"/>
    <property type="match status" value="1"/>
</dbReference>
<sequence length="603" mass="69027">MRSGSKRMMRTGLSSNRNKRDLLYHLLVHLHQITKGNDKWGNRAQSSSIAPPDRVVSRGATSGPGREGNRLYAITSRQELEDFPDVITGMIQVFNFDVYALLDPGASLSFVTPYVAVNFEILPKKLSGPFSVSTPVGESILAERVYRDCTVFVNHKSTIADLVELDIVDFDVILGMDWLHACYALVDCSYRVVRFQFPNKPVLEWKSSSVVPKGHFISYLKARKMAPSKLKELKEKLKDLLEKGFIRPSVSPWSAPGATCFFKIDLRSGYHQLRVRECDIPKTAFMTRYGHYEFLVIPLGLPNAPTTFMDLMNRLFKPYLNMFVIVFIDDILFYSRNEEDYASHLRIVLQTLKDRELYAKFSKCEFWLDSVAFLGHIIFGEGIRVNTQKIKAVQNCRRPTSAIDIRSFFGLAGYYRRFVEGFSSMSSPLTKLTQKIVKFQWSEACEKSFQDLKKRLTTTLNSKVITYASRQLKVHEKNYLTHDLELAVVVFALKIWHHYLYGVHVDVFTNHNSLQYVFSQKEPNLRHRRRLELLKDYDTSILYHPGKASVVSDALSRLSMGSIAHVEEEKKELAKDVHRLARLGIRLMDSTEGGVVVMNGAES</sequence>
<keyword evidence="2" id="KW-0808">Transferase</keyword>
<dbReference type="CDD" id="cd09274">
    <property type="entry name" value="RNase_HI_RT_Ty3"/>
    <property type="match status" value="1"/>
</dbReference>
<accession>A0ABQ7TZQ3</accession>
<keyword evidence="3" id="KW-0548">Nucleotidyltransferase</keyword>
<dbReference type="Pfam" id="PF08284">
    <property type="entry name" value="RVP_2"/>
    <property type="match status" value="1"/>
</dbReference>
<organism evidence="10 11">
    <name type="scientific">Solanum tuberosum</name>
    <name type="common">Potato</name>
    <dbReference type="NCBI Taxonomy" id="4113"/>
    <lineage>
        <taxon>Eukaryota</taxon>
        <taxon>Viridiplantae</taxon>
        <taxon>Streptophyta</taxon>
        <taxon>Embryophyta</taxon>
        <taxon>Tracheophyta</taxon>
        <taxon>Spermatophyta</taxon>
        <taxon>Magnoliopsida</taxon>
        <taxon>eudicotyledons</taxon>
        <taxon>Gunneridae</taxon>
        <taxon>Pentapetalae</taxon>
        <taxon>asterids</taxon>
        <taxon>lamiids</taxon>
        <taxon>Solanales</taxon>
        <taxon>Solanaceae</taxon>
        <taxon>Solanoideae</taxon>
        <taxon>Solaneae</taxon>
        <taxon>Solanum</taxon>
    </lineage>
</organism>
<dbReference type="SUPFAM" id="SSF56672">
    <property type="entry name" value="DNA/RNA polymerases"/>
    <property type="match status" value="1"/>
</dbReference>
<evidence type="ECO:0000256" key="8">
    <source>
        <dbReference type="SAM" id="MobiDB-lite"/>
    </source>
</evidence>
<comment type="caution">
    <text evidence="10">The sequence shown here is derived from an EMBL/GenBank/DDBJ whole genome shotgun (WGS) entry which is preliminary data.</text>
</comment>
<dbReference type="PANTHER" id="PTHR37984">
    <property type="entry name" value="PROTEIN CBG26694"/>
    <property type="match status" value="1"/>
</dbReference>
<feature type="region of interest" description="Disordered" evidence="8">
    <location>
        <begin position="38"/>
        <end position="68"/>
    </location>
</feature>
<evidence type="ECO:0000259" key="9">
    <source>
        <dbReference type="PROSITE" id="PS50878"/>
    </source>
</evidence>
<keyword evidence="4" id="KW-0540">Nuclease</keyword>
<gene>
    <name evidence="10" type="ORF">KY290_038281</name>
</gene>
<dbReference type="InterPro" id="IPR050951">
    <property type="entry name" value="Retrovirus_Pol_polyprotein"/>
</dbReference>
<keyword evidence="7" id="KW-0695">RNA-directed DNA polymerase</keyword>
<name>A0ABQ7TZQ3_SOLTU</name>
<dbReference type="Gene3D" id="2.40.70.10">
    <property type="entry name" value="Acid Proteases"/>
    <property type="match status" value="1"/>
</dbReference>
<dbReference type="InterPro" id="IPR021109">
    <property type="entry name" value="Peptidase_aspartic_dom_sf"/>
</dbReference>
<evidence type="ECO:0000256" key="1">
    <source>
        <dbReference type="ARBA" id="ARBA00012493"/>
    </source>
</evidence>
<dbReference type="InterPro" id="IPR043502">
    <property type="entry name" value="DNA/RNA_pol_sf"/>
</dbReference>
<dbReference type="InterPro" id="IPR000477">
    <property type="entry name" value="RT_dom"/>
</dbReference>
<dbReference type="Gene3D" id="3.10.10.10">
    <property type="entry name" value="HIV Type 1 Reverse Transcriptase, subunit A, domain 1"/>
    <property type="match status" value="2"/>
</dbReference>
<dbReference type="EC" id="2.7.7.49" evidence="1"/>
<evidence type="ECO:0000313" key="10">
    <source>
        <dbReference type="EMBL" id="KAH0739576.1"/>
    </source>
</evidence>
<feature type="domain" description="Reverse transcriptase" evidence="9">
    <location>
        <begin position="192"/>
        <end position="378"/>
    </location>
</feature>
<dbReference type="Pfam" id="PF00078">
    <property type="entry name" value="RVT_1"/>
    <property type="match status" value="1"/>
</dbReference>
<dbReference type="CDD" id="cd00303">
    <property type="entry name" value="retropepsin_like"/>
    <property type="match status" value="1"/>
</dbReference>
<keyword evidence="11" id="KW-1185">Reference proteome</keyword>
<keyword evidence="6" id="KW-0378">Hydrolase</keyword>
<dbReference type="Proteomes" id="UP000826656">
    <property type="component" value="Unassembled WGS sequence"/>
</dbReference>
<dbReference type="SUPFAM" id="SSF50630">
    <property type="entry name" value="Acid proteases"/>
    <property type="match status" value="1"/>
</dbReference>
<dbReference type="Gene3D" id="3.30.70.270">
    <property type="match status" value="2"/>
</dbReference>
<protein>
    <recommendedName>
        <fullName evidence="1">RNA-directed DNA polymerase</fullName>
        <ecNumber evidence="1">2.7.7.49</ecNumber>
    </recommendedName>
</protein>
<keyword evidence="5" id="KW-0255">Endonuclease</keyword>
<dbReference type="Pfam" id="PF17917">
    <property type="entry name" value="RT_RNaseH"/>
    <property type="match status" value="1"/>
</dbReference>
<evidence type="ECO:0000313" key="11">
    <source>
        <dbReference type="Proteomes" id="UP000826656"/>
    </source>
</evidence>
<reference evidence="10 11" key="1">
    <citation type="journal article" date="2021" name="bioRxiv">
        <title>Chromosome-scale and haplotype-resolved genome assembly of a tetraploid potato cultivar.</title>
        <authorList>
            <person name="Sun H."/>
            <person name="Jiao W.-B."/>
            <person name="Krause K."/>
            <person name="Campoy J.A."/>
            <person name="Goel M."/>
            <person name="Folz-Donahue K."/>
            <person name="Kukat C."/>
            <person name="Huettel B."/>
            <person name="Schneeberger K."/>
        </authorList>
    </citation>
    <scope>NUCLEOTIDE SEQUENCE [LARGE SCALE GENOMIC DNA]</scope>
    <source>
        <strain evidence="10">SolTubOtavaFocal</strain>
        <tissue evidence="10">Leaves</tissue>
    </source>
</reference>
<evidence type="ECO:0000256" key="7">
    <source>
        <dbReference type="ARBA" id="ARBA00022918"/>
    </source>
</evidence>
<evidence type="ECO:0000256" key="3">
    <source>
        <dbReference type="ARBA" id="ARBA00022695"/>
    </source>
</evidence>
<dbReference type="PANTHER" id="PTHR37984:SF5">
    <property type="entry name" value="PROTEIN NYNRIN-LIKE"/>
    <property type="match status" value="1"/>
</dbReference>
<dbReference type="InterPro" id="IPR041373">
    <property type="entry name" value="RT_RNaseH"/>
</dbReference>